<dbReference type="InterPro" id="IPR000524">
    <property type="entry name" value="Tscrpt_reg_HTH_GntR"/>
</dbReference>
<evidence type="ECO:0000256" key="2">
    <source>
        <dbReference type="ARBA" id="ARBA00023125"/>
    </source>
</evidence>
<dbReference type="PATRIC" id="fig|1653334.4.peg.1816"/>
<dbReference type="OrthoDB" id="9788098at2"/>
<accession>A0A0P7XBA6</accession>
<dbReference type="InterPro" id="IPR008920">
    <property type="entry name" value="TF_FadR/GntR_C"/>
</dbReference>
<dbReference type="Proteomes" id="UP000182800">
    <property type="component" value="Unassembled WGS sequence"/>
</dbReference>
<dbReference type="PRINTS" id="PR00035">
    <property type="entry name" value="HTHGNTR"/>
</dbReference>
<dbReference type="PANTHER" id="PTHR43537">
    <property type="entry name" value="TRANSCRIPTIONAL REGULATOR, GNTR FAMILY"/>
    <property type="match status" value="1"/>
</dbReference>
<dbReference type="GO" id="GO:0003677">
    <property type="term" value="F:DNA binding"/>
    <property type="evidence" value="ECO:0007669"/>
    <property type="project" value="UniProtKB-KW"/>
</dbReference>
<dbReference type="Gene3D" id="1.20.120.530">
    <property type="entry name" value="GntR ligand-binding domain-like"/>
    <property type="match status" value="1"/>
</dbReference>
<dbReference type="InterPro" id="IPR036388">
    <property type="entry name" value="WH-like_DNA-bd_sf"/>
</dbReference>
<dbReference type="SUPFAM" id="SSF48008">
    <property type="entry name" value="GntR ligand-binding domain-like"/>
    <property type="match status" value="1"/>
</dbReference>
<gene>
    <name evidence="6" type="ORF">GA0071312_3770</name>
    <name evidence="5" type="ORF">HLUCCO17_00290</name>
</gene>
<proteinExistence type="predicted"/>
<dbReference type="Pfam" id="PF00392">
    <property type="entry name" value="GntR"/>
    <property type="match status" value="1"/>
</dbReference>
<evidence type="ECO:0000313" key="7">
    <source>
        <dbReference type="Proteomes" id="UP000050497"/>
    </source>
</evidence>
<reference evidence="6 8" key="2">
    <citation type="submission" date="2016-08" db="EMBL/GenBank/DDBJ databases">
        <authorList>
            <person name="Varghese N."/>
            <person name="Submissions Spin"/>
        </authorList>
    </citation>
    <scope>NUCLEOTIDE SEQUENCE [LARGE SCALE GENOMIC DNA]</scope>
    <source>
        <strain evidence="6 8">HL-109</strain>
    </source>
</reference>
<feature type="domain" description="HTH gntR-type" evidence="4">
    <location>
        <begin position="3"/>
        <end position="70"/>
    </location>
</feature>
<keyword evidence="3" id="KW-0804">Transcription</keyword>
<comment type="caution">
    <text evidence="5">The sequence shown here is derived from an EMBL/GenBank/DDBJ whole genome shotgun (WGS) entry which is preliminary data.</text>
</comment>
<dbReference type="SUPFAM" id="SSF46785">
    <property type="entry name" value="Winged helix' DNA-binding domain"/>
    <property type="match status" value="1"/>
</dbReference>
<dbReference type="InterPro" id="IPR036390">
    <property type="entry name" value="WH_DNA-bd_sf"/>
</dbReference>
<evidence type="ECO:0000259" key="4">
    <source>
        <dbReference type="PROSITE" id="PS50949"/>
    </source>
</evidence>
<dbReference type="PROSITE" id="PS50949">
    <property type="entry name" value="HTH_GNTR"/>
    <property type="match status" value="1"/>
</dbReference>
<dbReference type="Gene3D" id="1.10.10.10">
    <property type="entry name" value="Winged helix-like DNA-binding domain superfamily/Winged helix DNA-binding domain"/>
    <property type="match status" value="1"/>
</dbReference>
<dbReference type="SMART" id="SM00895">
    <property type="entry name" value="FCD"/>
    <property type="match status" value="1"/>
</dbReference>
<dbReference type="SMART" id="SM00345">
    <property type="entry name" value="HTH_GNTR"/>
    <property type="match status" value="1"/>
</dbReference>
<dbReference type="STRING" id="1653334.GA0071312_3770"/>
<dbReference type="Pfam" id="PF07729">
    <property type="entry name" value="FCD"/>
    <property type="match status" value="1"/>
</dbReference>
<keyword evidence="2 6" id="KW-0238">DNA-binding</keyword>
<evidence type="ECO:0000256" key="3">
    <source>
        <dbReference type="ARBA" id="ARBA00023163"/>
    </source>
</evidence>
<evidence type="ECO:0000256" key="1">
    <source>
        <dbReference type="ARBA" id="ARBA00023015"/>
    </source>
</evidence>
<dbReference type="PANTHER" id="PTHR43537:SF45">
    <property type="entry name" value="GNTR FAMILY REGULATORY PROTEIN"/>
    <property type="match status" value="1"/>
</dbReference>
<protein>
    <submittedName>
        <fullName evidence="5 6">Transcriptional regulator</fullName>
    </submittedName>
</protein>
<keyword evidence="8" id="KW-1185">Reference proteome</keyword>
<organism evidence="5 7">
    <name type="scientific">Saliniramus fredricksonii</name>
    <dbReference type="NCBI Taxonomy" id="1653334"/>
    <lineage>
        <taxon>Bacteria</taxon>
        <taxon>Pseudomonadati</taxon>
        <taxon>Pseudomonadota</taxon>
        <taxon>Alphaproteobacteria</taxon>
        <taxon>Hyphomicrobiales</taxon>
        <taxon>Salinarimonadaceae</taxon>
        <taxon>Saliniramus</taxon>
    </lineage>
</organism>
<evidence type="ECO:0000313" key="8">
    <source>
        <dbReference type="Proteomes" id="UP000182800"/>
    </source>
</evidence>
<dbReference type="Proteomes" id="UP000050497">
    <property type="component" value="Unassembled WGS sequence"/>
</dbReference>
<dbReference type="GO" id="GO:0003700">
    <property type="term" value="F:DNA-binding transcription factor activity"/>
    <property type="evidence" value="ECO:0007669"/>
    <property type="project" value="InterPro"/>
</dbReference>
<dbReference type="EMBL" id="LJSX01000001">
    <property type="protein sequence ID" value="KPQ12565.1"/>
    <property type="molecule type" value="Genomic_DNA"/>
</dbReference>
<sequence>MARGNVDRIHAQLRRMAADFEIRPATRINEARMATELGVSRTPLREALNRLVAEGFLTFQSNHGFFCRALDPQQLLDLYEARAAIECEGLRLAVTRGSDADIASLARFHDETLDEYAGCTDPLRQLAIDEEFHARIMALSGNGELARLLDNIHGRIRYVRMIGLKDFYERARAGSGAAAGNGVVQDSRVVRQSRADHAAILAAIVARDTDRATALMREHIEWRLADATRAVGLAIYEIHRNSA</sequence>
<dbReference type="EMBL" id="FMBM01000003">
    <property type="protein sequence ID" value="SCC82760.1"/>
    <property type="molecule type" value="Genomic_DNA"/>
</dbReference>
<dbReference type="AlphaFoldDB" id="A0A0P7XBA6"/>
<dbReference type="InterPro" id="IPR011711">
    <property type="entry name" value="GntR_C"/>
</dbReference>
<dbReference type="RefSeq" id="WP_074446532.1">
    <property type="nucleotide sequence ID" value="NZ_FMBM01000003.1"/>
</dbReference>
<reference evidence="5 7" key="1">
    <citation type="submission" date="2015-09" db="EMBL/GenBank/DDBJ databases">
        <title>Identification and resolution of microdiversity through metagenomic sequencing of parallel consortia.</title>
        <authorList>
            <person name="Nelson W.C."/>
            <person name="Romine M.F."/>
            <person name="Lindemann S.R."/>
        </authorList>
    </citation>
    <scope>NUCLEOTIDE SEQUENCE [LARGE SCALE GENOMIC DNA]</scope>
    <source>
        <strain evidence="5">HL-109</strain>
    </source>
</reference>
<name>A0A0P7XBA6_9HYPH</name>
<evidence type="ECO:0000313" key="6">
    <source>
        <dbReference type="EMBL" id="SCC82760.1"/>
    </source>
</evidence>
<evidence type="ECO:0000313" key="5">
    <source>
        <dbReference type="EMBL" id="KPQ12565.1"/>
    </source>
</evidence>
<keyword evidence="1" id="KW-0805">Transcription regulation</keyword>